<dbReference type="AlphaFoldDB" id="A0A0D9Z5H9"/>
<keyword evidence="1" id="KW-0175">Coiled coil</keyword>
<reference evidence="2" key="1">
    <citation type="submission" date="2015-04" db="UniProtKB">
        <authorList>
            <consortium name="EnsemblPlants"/>
        </authorList>
    </citation>
    <scope>IDENTIFICATION</scope>
</reference>
<name>A0A0D9Z5H9_9ORYZ</name>
<accession>A0A0D9Z5H9</accession>
<protein>
    <recommendedName>
        <fullName evidence="4">Ubiquitin-like protease family profile domain-containing protein</fullName>
    </recommendedName>
</protein>
<evidence type="ECO:0000313" key="2">
    <source>
        <dbReference type="EnsemblPlants" id="OGLUM03G12780.1"/>
    </source>
</evidence>
<feature type="coiled-coil region" evidence="1">
    <location>
        <begin position="1"/>
        <end position="35"/>
    </location>
</feature>
<dbReference type="HOGENOM" id="CLU_1191496_0_0_1"/>
<evidence type="ECO:0000313" key="3">
    <source>
        <dbReference type="Proteomes" id="UP000026961"/>
    </source>
</evidence>
<evidence type="ECO:0008006" key="4">
    <source>
        <dbReference type="Google" id="ProtNLM"/>
    </source>
</evidence>
<dbReference type="Gramene" id="OGLUM03G12780.1">
    <property type="protein sequence ID" value="OGLUM03G12780.1"/>
    <property type="gene ID" value="OGLUM03G12780"/>
</dbReference>
<sequence>MSHLKYELQEKTLQVERLQRDIEKCSLELEEKDSKLTLSEQNRLELHQLLSRCQNSLKFWKCAVLFFIFLSTGKPTPASIFSSSPRSDLRHHQSYSSYVFFHPPSRSVFFHPRNPVIQDEDFLDSKFVRDCFVGDDLSYDVENCRMIIVPVYNNNTWACYCWDFLKKMISVLDPNLMSGKSENVYLNHSHALDTLHNGMVQCIQKFFNGWEVDYSWRHRYTALLTKHCKKYVH</sequence>
<dbReference type="EnsemblPlants" id="OGLUM03G12780.1">
    <property type="protein sequence ID" value="OGLUM03G12780.1"/>
    <property type="gene ID" value="OGLUM03G12780"/>
</dbReference>
<keyword evidence="3" id="KW-1185">Reference proteome</keyword>
<dbReference type="Proteomes" id="UP000026961">
    <property type="component" value="Chromosome 3"/>
</dbReference>
<proteinExistence type="predicted"/>
<evidence type="ECO:0000256" key="1">
    <source>
        <dbReference type="SAM" id="Coils"/>
    </source>
</evidence>
<reference evidence="2" key="2">
    <citation type="submission" date="2018-05" db="EMBL/GenBank/DDBJ databases">
        <title>OgluRS3 (Oryza glumaepatula Reference Sequence Version 3).</title>
        <authorList>
            <person name="Zhang J."/>
            <person name="Kudrna D."/>
            <person name="Lee S."/>
            <person name="Talag J."/>
            <person name="Welchert J."/>
            <person name="Wing R.A."/>
        </authorList>
    </citation>
    <scope>NUCLEOTIDE SEQUENCE [LARGE SCALE GENOMIC DNA]</scope>
</reference>
<organism evidence="2">
    <name type="scientific">Oryza glumipatula</name>
    <dbReference type="NCBI Taxonomy" id="40148"/>
    <lineage>
        <taxon>Eukaryota</taxon>
        <taxon>Viridiplantae</taxon>
        <taxon>Streptophyta</taxon>
        <taxon>Embryophyta</taxon>
        <taxon>Tracheophyta</taxon>
        <taxon>Spermatophyta</taxon>
        <taxon>Magnoliopsida</taxon>
        <taxon>Liliopsida</taxon>
        <taxon>Poales</taxon>
        <taxon>Poaceae</taxon>
        <taxon>BOP clade</taxon>
        <taxon>Oryzoideae</taxon>
        <taxon>Oryzeae</taxon>
        <taxon>Oryzinae</taxon>
        <taxon>Oryza</taxon>
    </lineage>
</organism>